<sequence length="673" mass="73322">MNSELKRSVCPYDCPDTCGLLVTVTNGRAVKVSGDPEHPFTRGTLCPKMLHYEKTVHSPLRLTTPLLRSGPKGSGEFRSIGWDEAVAQIADRWRQIIADYGAEAILPYSYAGTMGLVQRNSGHPFFHRLGASRLERTICSPAKEVGWQTVMGETAAPHPDAVAASDLVILWGINAAATNIHFLHGVREARKRGATVWLIDTYRTPTAAATDRTILVRPGSDGALALGMMHVIARDGLVDEEFVAERVQGYAEFRASILPAYPPERVAAITGLPAPLIEELAGVYGRAHAPFIRLGSGLSRYGNGAMTVRCIVALPALTGAYAREGGGCFASTSTGAAFAIKEVTREDFQPRPTRLVNMNQLGHALTELADPPVMGLYVYHSNPAAVTPDQNAVLRGLARDDLFTVVHERFLTDTARYADLVLPATSSLEQSDIYRAYGTYCIQRAYPAIPPVGESRSNWDTFALLAAAMGFSEPFFRQSAEQLIDHLLALPAPFRDGIDLERLAAGLAVELNLAGAAPGRFRTPSGKIELFNPREPEPLPRYLPTHEEDGELPLRLMTAPSLYALNASFYEQEELRARQGGMCLQLHPAEARARGLADGQRVLAWNRLGEVPFILTVTERVPTGVAVAEGVWWQVFAPGERTVNALTSQRLTDRGNGSTFYDTRVEVKGVEIS</sequence>
<evidence type="ECO:0000256" key="6">
    <source>
        <dbReference type="ARBA" id="ARBA00023004"/>
    </source>
</evidence>
<dbReference type="PROSITE" id="PS51669">
    <property type="entry name" value="4FE4S_MOW_BIS_MGD"/>
    <property type="match status" value="1"/>
</dbReference>
<dbReference type="PANTHER" id="PTHR43742:SF6">
    <property type="entry name" value="OXIDOREDUCTASE YYAE-RELATED"/>
    <property type="match status" value="1"/>
</dbReference>
<gene>
    <name evidence="9" type="ORF">GURASL_11810</name>
</gene>
<dbReference type="Gene3D" id="3.40.228.10">
    <property type="entry name" value="Dimethylsulfoxide Reductase, domain 2"/>
    <property type="match status" value="1"/>
</dbReference>
<dbReference type="InterPro" id="IPR006655">
    <property type="entry name" value="Mopterin_OxRdtase_prok_CS"/>
</dbReference>
<dbReference type="InterPro" id="IPR006657">
    <property type="entry name" value="MoPterin_dinucl-bd_dom"/>
</dbReference>
<proteinExistence type="inferred from homology"/>
<dbReference type="SUPFAM" id="SSF50692">
    <property type="entry name" value="ADC-like"/>
    <property type="match status" value="1"/>
</dbReference>
<dbReference type="Gene3D" id="3.30.2070.10">
    <property type="entry name" value="Formate dehydrogenase/DMSO reductase"/>
    <property type="match status" value="1"/>
</dbReference>
<dbReference type="SUPFAM" id="SSF53706">
    <property type="entry name" value="Formate dehydrogenase/DMSO reductase, domains 1-3"/>
    <property type="match status" value="1"/>
</dbReference>
<dbReference type="Pfam" id="PF00384">
    <property type="entry name" value="Molybdopterin"/>
    <property type="match status" value="1"/>
</dbReference>
<protein>
    <submittedName>
        <fullName evidence="9">Formate dehydrogenase</fullName>
    </submittedName>
</protein>
<evidence type="ECO:0000256" key="4">
    <source>
        <dbReference type="ARBA" id="ARBA00022723"/>
    </source>
</evidence>
<dbReference type="CDD" id="cd02766">
    <property type="entry name" value="MopB_3"/>
    <property type="match status" value="1"/>
</dbReference>
<keyword evidence="3" id="KW-0500">Molybdenum</keyword>
<dbReference type="PROSITE" id="PS00490">
    <property type="entry name" value="MOLYBDOPTERIN_PROK_2"/>
    <property type="match status" value="1"/>
</dbReference>
<dbReference type="InterPro" id="IPR009010">
    <property type="entry name" value="Asp_de-COase-like_dom_sf"/>
</dbReference>
<dbReference type="InterPro" id="IPR006963">
    <property type="entry name" value="Mopterin_OxRdtase_4Fe-4S_dom"/>
</dbReference>
<evidence type="ECO:0000256" key="3">
    <source>
        <dbReference type="ARBA" id="ARBA00022505"/>
    </source>
</evidence>
<dbReference type="Proteomes" id="UP001317705">
    <property type="component" value="Chromosome"/>
</dbReference>
<keyword evidence="10" id="KW-1185">Reference proteome</keyword>
<keyword evidence="5" id="KW-0560">Oxidoreductase</keyword>
<dbReference type="Gene3D" id="3.40.50.740">
    <property type="match status" value="1"/>
</dbReference>
<dbReference type="SMART" id="SM00926">
    <property type="entry name" value="Molybdop_Fe4S4"/>
    <property type="match status" value="1"/>
</dbReference>
<dbReference type="PANTHER" id="PTHR43742">
    <property type="entry name" value="TRIMETHYLAMINE-N-OXIDE REDUCTASE"/>
    <property type="match status" value="1"/>
</dbReference>
<organism evidence="9 10">
    <name type="scientific">Geotalea uraniireducens</name>
    <dbReference type="NCBI Taxonomy" id="351604"/>
    <lineage>
        <taxon>Bacteria</taxon>
        <taxon>Pseudomonadati</taxon>
        <taxon>Thermodesulfobacteriota</taxon>
        <taxon>Desulfuromonadia</taxon>
        <taxon>Geobacterales</taxon>
        <taxon>Geobacteraceae</taxon>
        <taxon>Geotalea</taxon>
    </lineage>
</organism>
<comment type="cofactor">
    <cofactor evidence="1">
        <name>Mo-bis(molybdopterin guanine dinucleotide)</name>
        <dbReference type="ChEBI" id="CHEBI:60539"/>
    </cofactor>
</comment>
<dbReference type="Pfam" id="PF04879">
    <property type="entry name" value="Molybdop_Fe4S4"/>
    <property type="match status" value="1"/>
</dbReference>
<dbReference type="Gene3D" id="2.20.25.90">
    <property type="entry name" value="ADC-like domains"/>
    <property type="match status" value="1"/>
</dbReference>
<evidence type="ECO:0000256" key="7">
    <source>
        <dbReference type="ARBA" id="ARBA00023014"/>
    </source>
</evidence>
<dbReference type="EMBL" id="AP027151">
    <property type="protein sequence ID" value="BDV42258.1"/>
    <property type="molecule type" value="Genomic_DNA"/>
</dbReference>
<name>A0ABM8EIK5_9BACT</name>
<dbReference type="CDD" id="cd02786">
    <property type="entry name" value="MopB_CT_3"/>
    <property type="match status" value="1"/>
</dbReference>
<comment type="similarity">
    <text evidence="2">Belongs to the prokaryotic molybdopterin-containing oxidoreductase family.</text>
</comment>
<evidence type="ECO:0000256" key="1">
    <source>
        <dbReference type="ARBA" id="ARBA00001942"/>
    </source>
</evidence>
<dbReference type="InterPro" id="IPR037920">
    <property type="entry name" value="YoaE_C"/>
</dbReference>
<evidence type="ECO:0000313" key="9">
    <source>
        <dbReference type="EMBL" id="BDV42258.1"/>
    </source>
</evidence>
<dbReference type="Pfam" id="PF01568">
    <property type="entry name" value="Molydop_binding"/>
    <property type="match status" value="1"/>
</dbReference>
<feature type="domain" description="4Fe-4S Mo/W bis-MGD-type" evidence="8">
    <location>
        <begin position="3"/>
        <end position="60"/>
    </location>
</feature>
<keyword evidence="6" id="KW-0408">Iron</keyword>
<dbReference type="InterPro" id="IPR050612">
    <property type="entry name" value="Prok_Mopterin_Oxidored"/>
</dbReference>
<dbReference type="Gene3D" id="2.40.40.20">
    <property type="match status" value="1"/>
</dbReference>
<evidence type="ECO:0000259" key="8">
    <source>
        <dbReference type="PROSITE" id="PS51669"/>
    </source>
</evidence>
<evidence type="ECO:0000313" key="10">
    <source>
        <dbReference type="Proteomes" id="UP001317705"/>
    </source>
</evidence>
<evidence type="ECO:0000256" key="2">
    <source>
        <dbReference type="ARBA" id="ARBA00010312"/>
    </source>
</evidence>
<keyword evidence="4" id="KW-0479">Metal-binding</keyword>
<accession>A0ABM8EIK5</accession>
<evidence type="ECO:0000256" key="5">
    <source>
        <dbReference type="ARBA" id="ARBA00023002"/>
    </source>
</evidence>
<dbReference type="InterPro" id="IPR006656">
    <property type="entry name" value="Mopterin_OxRdtase"/>
</dbReference>
<reference evidence="9 10" key="1">
    <citation type="submission" date="2022-12" db="EMBL/GenBank/DDBJ databases">
        <title>Polyphasic characterization of Geotalea uranireducens NIT-SL11 newly isolated from a complex of sewage sludge and microbially reduced graphene oxide.</title>
        <authorList>
            <person name="Xie L."/>
            <person name="Yoshida N."/>
            <person name="Meng L."/>
        </authorList>
    </citation>
    <scope>NUCLEOTIDE SEQUENCE [LARGE SCALE GENOMIC DNA]</scope>
    <source>
        <strain evidence="9 10">NIT-SL11</strain>
    </source>
</reference>
<keyword evidence="7" id="KW-0411">Iron-sulfur</keyword>
<dbReference type="RefSeq" id="WP_282002589.1">
    <property type="nucleotide sequence ID" value="NZ_AP027151.1"/>
</dbReference>